<proteinExistence type="predicted"/>
<comment type="caution">
    <text evidence="2">The sequence shown here is derived from an EMBL/GenBank/DDBJ whole genome shotgun (WGS) entry which is preliminary data.</text>
</comment>
<feature type="region of interest" description="Disordered" evidence="1">
    <location>
        <begin position="70"/>
        <end position="94"/>
    </location>
</feature>
<dbReference type="Proteomes" id="UP000887116">
    <property type="component" value="Unassembled WGS sequence"/>
</dbReference>
<feature type="compositionally biased region" description="Basic and acidic residues" evidence="1">
    <location>
        <begin position="1"/>
        <end position="16"/>
    </location>
</feature>
<gene>
    <name evidence="2" type="ORF">TNCT_334141</name>
</gene>
<evidence type="ECO:0000313" key="3">
    <source>
        <dbReference type="Proteomes" id="UP000887116"/>
    </source>
</evidence>
<dbReference type="AlphaFoldDB" id="A0A8X6KRN8"/>
<reference evidence="2" key="1">
    <citation type="submission" date="2020-07" db="EMBL/GenBank/DDBJ databases">
        <title>Multicomponent nature underlies the extraordinary mechanical properties of spider dragline silk.</title>
        <authorList>
            <person name="Kono N."/>
            <person name="Nakamura H."/>
            <person name="Mori M."/>
            <person name="Yoshida Y."/>
            <person name="Ohtoshi R."/>
            <person name="Malay A.D."/>
            <person name="Moran D.A.P."/>
            <person name="Tomita M."/>
            <person name="Numata K."/>
            <person name="Arakawa K."/>
        </authorList>
    </citation>
    <scope>NUCLEOTIDE SEQUENCE</scope>
</reference>
<evidence type="ECO:0000256" key="1">
    <source>
        <dbReference type="SAM" id="MobiDB-lite"/>
    </source>
</evidence>
<sequence length="94" mass="10496">MPEKPEQYAEKREKKQQYQTSRRNGFCLPTPPASNAWDSRSTTPANNNNQKPTLIPRQIALAQAKAHNQAVQPVPISPPIAVTPAPNLTYTRHP</sequence>
<evidence type="ECO:0000313" key="2">
    <source>
        <dbReference type="EMBL" id="GFQ82564.1"/>
    </source>
</evidence>
<accession>A0A8X6KRN8</accession>
<organism evidence="2 3">
    <name type="scientific">Trichonephila clavata</name>
    <name type="common">Joro spider</name>
    <name type="synonym">Nephila clavata</name>
    <dbReference type="NCBI Taxonomy" id="2740835"/>
    <lineage>
        <taxon>Eukaryota</taxon>
        <taxon>Metazoa</taxon>
        <taxon>Ecdysozoa</taxon>
        <taxon>Arthropoda</taxon>
        <taxon>Chelicerata</taxon>
        <taxon>Arachnida</taxon>
        <taxon>Araneae</taxon>
        <taxon>Araneomorphae</taxon>
        <taxon>Entelegynae</taxon>
        <taxon>Araneoidea</taxon>
        <taxon>Nephilidae</taxon>
        <taxon>Trichonephila</taxon>
    </lineage>
</organism>
<protein>
    <submittedName>
        <fullName evidence="2">Uncharacterized protein</fullName>
    </submittedName>
</protein>
<name>A0A8X6KRN8_TRICU</name>
<feature type="region of interest" description="Disordered" evidence="1">
    <location>
        <begin position="1"/>
        <end position="51"/>
    </location>
</feature>
<keyword evidence="3" id="KW-1185">Reference proteome</keyword>
<feature type="compositionally biased region" description="Polar residues" evidence="1">
    <location>
        <begin position="36"/>
        <end position="51"/>
    </location>
</feature>
<dbReference type="EMBL" id="BMAO01002692">
    <property type="protein sequence ID" value="GFQ82564.1"/>
    <property type="molecule type" value="Genomic_DNA"/>
</dbReference>